<comment type="caution">
    <text evidence="1">The sequence shown here is derived from an EMBL/GenBank/DDBJ whole genome shotgun (WGS) entry which is preliminary data.</text>
</comment>
<evidence type="ECO:0000313" key="2">
    <source>
        <dbReference type="Proteomes" id="UP000243073"/>
    </source>
</evidence>
<sequence>MTFKVTSPYTGTSSWQKGNIHVHTKANPDKPGSKIDYEFGGDCDDVIKRSLSAPFNFDFICTSIHPYIDSIDTFSQPMAHEELVVIPGREIQNNNIYYGDYNGGYFKDEKAKYIHALTMGRENGVSLCCHPCFFGTTRPREGGEWQNILESLLSPCDRLKELNLVGIEVYNGLSMLEEDQGSKPYYPHYSEPCWDDLLTRGYQCLGFAGNDEFYRAHYIYENYAPLGYIQVAGDKNEASILSNIRAGHFYASTGVELTTHPLLVSETDEGYDFHLSSPDQVIWKAIVFEQQGDGYALRSYTSDIASEWTFTQTNKWKYIRFQASSPRDDKKRAWLQPVYGPDWVDHGC</sequence>
<organism evidence="1 2">
    <name type="scientific">Oceanisphaera psychrotolerans</name>
    <dbReference type="NCBI Taxonomy" id="1414654"/>
    <lineage>
        <taxon>Bacteria</taxon>
        <taxon>Pseudomonadati</taxon>
        <taxon>Pseudomonadota</taxon>
        <taxon>Gammaproteobacteria</taxon>
        <taxon>Aeromonadales</taxon>
        <taxon>Aeromonadaceae</taxon>
        <taxon>Oceanisphaera</taxon>
    </lineage>
</organism>
<keyword evidence="2" id="KW-1185">Reference proteome</keyword>
<dbReference type="RefSeq" id="WP_071471959.1">
    <property type="nucleotide sequence ID" value="NZ_MDKE01000011.1"/>
</dbReference>
<accession>A0A1J4QFB1</accession>
<proteinExistence type="predicted"/>
<protein>
    <submittedName>
        <fullName evidence="1">Uncharacterized protein</fullName>
    </submittedName>
</protein>
<dbReference type="SUPFAM" id="SSF89550">
    <property type="entry name" value="PHP domain-like"/>
    <property type="match status" value="1"/>
</dbReference>
<name>A0A1J4QFB1_9GAMM</name>
<dbReference type="AlphaFoldDB" id="A0A1J4QFB1"/>
<dbReference type="EMBL" id="MDKE01000011">
    <property type="protein sequence ID" value="OIN12184.1"/>
    <property type="molecule type" value="Genomic_DNA"/>
</dbReference>
<dbReference type="InterPro" id="IPR016195">
    <property type="entry name" value="Pol/histidinol_Pase-like"/>
</dbReference>
<dbReference type="OrthoDB" id="9794322at2"/>
<gene>
    <name evidence="1" type="ORF">BFR47_00295</name>
</gene>
<dbReference type="Proteomes" id="UP000243073">
    <property type="component" value="Unassembled WGS sequence"/>
</dbReference>
<reference evidence="1 2" key="1">
    <citation type="submission" date="2016-07" db="EMBL/GenBank/DDBJ databases">
        <title>Draft Genome Sequence of Oceanisphaera psychrotolerans, isolated from coastal sediment samples.</title>
        <authorList>
            <person name="Zhuo S."/>
            <person name="Ruan Z."/>
        </authorList>
    </citation>
    <scope>NUCLEOTIDE SEQUENCE [LARGE SCALE GENOMIC DNA]</scope>
    <source>
        <strain evidence="1 2">LAM-WHM-ZC</strain>
    </source>
</reference>
<evidence type="ECO:0000313" key="1">
    <source>
        <dbReference type="EMBL" id="OIN12184.1"/>
    </source>
</evidence>
<dbReference type="Gene3D" id="3.20.20.140">
    <property type="entry name" value="Metal-dependent hydrolases"/>
    <property type="match status" value="1"/>
</dbReference>